<organism evidence="2 3">
    <name type="scientific">Frankliniella occidentalis</name>
    <name type="common">Western flower thrips</name>
    <name type="synonym">Euthrips occidentalis</name>
    <dbReference type="NCBI Taxonomy" id="133901"/>
    <lineage>
        <taxon>Eukaryota</taxon>
        <taxon>Metazoa</taxon>
        <taxon>Ecdysozoa</taxon>
        <taxon>Arthropoda</taxon>
        <taxon>Hexapoda</taxon>
        <taxon>Insecta</taxon>
        <taxon>Pterygota</taxon>
        <taxon>Neoptera</taxon>
        <taxon>Paraneoptera</taxon>
        <taxon>Thysanoptera</taxon>
        <taxon>Terebrantia</taxon>
        <taxon>Thripoidea</taxon>
        <taxon>Thripidae</taxon>
        <taxon>Frankliniella</taxon>
    </lineage>
</organism>
<dbReference type="RefSeq" id="XP_052126221.1">
    <property type="nucleotide sequence ID" value="XM_052270261.1"/>
</dbReference>
<evidence type="ECO:0000256" key="1">
    <source>
        <dbReference type="SAM" id="MobiDB-lite"/>
    </source>
</evidence>
<dbReference type="KEGG" id="foc:113204684"/>
<name>A0A9C6U2I6_FRAOC</name>
<evidence type="ECO:0000313" key="2">
    <source>
        <dbReference type="Proteomes" id="UP000504606"/>
    </source>
</evidence>
<feature type="region of interest" description="Disordered" evidence="1">
    <location>
        <begin position="148"/>
        <end position="234"/>
    </location>
</feature>
<dbReference type="AlphaFoldDB" id="A0A9C6U2I6"/>
<proteinExistence type="predicted"/>
<reference evidence="3" key="1">
    <citation type="submission" date="2025-08" db="UniProtKB">
        <authorList>
            <consortium name="RefSeq"/>
        </authorList>
    </citation>
    <scope>IDENTIFICATION</scope>
    <source>
        <tissue evidence="3">Whole organism</tissue>
    </source>
</reference>
<dbReference type="GeneID" id="113204684"/>
<protein>
    <submittedName>
        <fullName evidence="3">Mucin-5AC-like</fullName>
    </submittedName>
</protein>
<sequence>MNSERALALVRLGEPMCDEANPRSMFTPALVAPVPDTPTAAGCLMFYPKYNAAQEILALPQLVTVVECPAEGSKRSIETKGSKKVCVNFGNPVDIPLIGGLVLTCRPDEALAPPVVGLLPARGTTEEAPVLESAVNVDKDNTFWDLSGTADCSAPKPTPFPCEPTTSSTEAAATTTPTTMSTATDTPTATTATATATTATTATATATGSSTASTADPATAGTQTPSPSGSPGLMAPPAPLLALAAARALTLLARRLG</sequence>
<accession>A0A9C6U2I6</accession>
<gene>
    <name evidence="3" type="primary">LOC113204684</name>
</gene>
<evidence type="ECO:0000313" key="3">
    <source>
        <dbReference type="RefSeq" id="XP_052126221.1"/>
    </source>
</evidence>
<keyword evidence="2" id="KW-1185">Reference proteome</keyword>
<dbReference type="Proteomes" id="UP000504606">
    <property type="component" value="Unplaced"/>
</dbReference>
<feature type="compositionally biased region" description="Low complexity" evidence="1">
    <location>
        <begin position="163"/>
        <end position="233"/>
    </location>
</feature>